<keyword evidence="2" id="KW-0238">DNA-binding</keyword>
<reference evidence="7" key="2">
    <citation type="submission" date="2019-12" db="EMBL/GenBank/DDBJ databases">
        <title>Compelete sequence of pSE5416-KPC.</title>
        <authorList>
            <person name="Zhou D."/>
        </authorList>
    </citation>
    <scope>NUCLEOTIDE SEQUENCE</scope>
    <source>
        <strain evidence="7">SE5416</strain>
        <plasmid evidence="7">pSE5416-KPC</plasmid>
    </source>
</reference>
<dbReference type="AlphaFoldDB" id="A0A7S5YGI9"/>
<name>A0A7S5YGI9_PSEAI</name>
<evidence type="ECO:0000313" key="7">
    <source>
        <dbReference type="EMBL" id="QNI17594.1"/>
    </source>
</evidence>
<evidence type="ECO:0000256" key="4">
    <source>
        <dbReference type="ARBA" id="ARBA00037345"/>
    </source>
</evidence>
<dbReference type="InterPro" id="IPR018060">
    <property type="entry name" value="HTH_AraC"/>
</dbReference>
<dbReference type="RefSeq" id="WP_199866722.1">
    <property type="nucleotide sequence ID" value="NZ_CP081348.1"/>
</dbReference>
<reference evidence="6" key="1">
    <citation type="submission" date="2019-12" db="EMBL/GenBank/DDBJ databases">
        <title>Compelete sequence of pSE5369-VIM.</title>
        <authorList>
            <person name="Zhou D."/>
        </authorList>
    </citation>
    <scope>NUCLEOTIDE SEQUENCE</scope>
    <source>
        <strain evidence="6">SE5369</strain>
        <plasmid evidence="6">pSE5369-VIM</plasmid>
    </source>
</reference>
<dbReference type="PROSITE" id="PS01124">
    <property type="entry name" value="HTH_ARAC_FAMILY_2"/>
    <property type="match status" value="1"/>
</dbReference>
<dbReference type="InterPro" id="IPR032783">
    <property type="entry name" value="AraC_lig"/>
</dbReference>
<evidence type="ECO:0000259" key="5">
    <source>
        <dbReference type="PROSITE" id="PS01124"/>
    </source>
</evidence>
<dbReference type="InterPro" id="IPR050204">
    <property type="entry name" value="AraC_XylS_family_regulators"/>
</dbReference>
<dbReference type="SMART" id="SM00342">
    <property type="entry name" value="HTH_ARAC"/>
    <property type="match status" value="1"/>
</dbReference>
<evidence type="ECO:0000256" key="2">
    <source>
        <dbReference type="ARBA" id="ARBA00023125"/>
    </source>
</evidence>
<geneLocation type="plasmid" evidence="6">
    <name>pSE5369-VIM</name>
</geneLocation>
<dbReference type="Gene3D" id="1.10.10.60">
    <property type="entry name" value="Homeodomain-like"/>
    <property type="match status" value="2"/>
</dbReference>
<evidence type="ECO:0000256" key="3">
    <source>
        <dbReference type="ARBA" id="ARBA00023163"/>
    </source>
</evidence>
<dbReference type="GO" id="GO:0003700">
    <property type="term" value="F:DNA-binding transcription factor activity"/>
    <property type="evidence" value="ECO:0007669"/>
    <property type="project" value="InterPro"/>
</dbReference>
<keyword evidence="6" id="KW-0614">Plasmid</keyword>
<evidence type="ECO:0000313" key="6">
    <source>
        <dbReference type="EMBL" id="QLG05057.1"/>
    </source>
</evidence>
<dbReference type="InterPro" id="IPR009057">
    <property type="entry name" value="Homeodomain-like_sf"/>
</dbReference>
<dbReference type="EMBL" id="MN894888">
    <property type="protein sequence ID" value="QLG05057.1"/>
    <property type="molecule type" value="Genomic_DNA"/>
</dbReference>
<dbReference type="PANTHER" id="PTHR46796">
    <property type="entry name" value="HTH-TYPE TRANSCRIPTIONAL ACTIVATOR RHAS-RELATED"/>
    <property type="match status" value="1"/>
</dbReference>
<dbReference type="GO" id="GO:0043565">
    <property type="term" value="F:sequence-specific DNA binding"/>
    <property type="evidence" value="ECO:0007669"/>
    <property type="project" value="InterPro"/>
</dbReference>
<dbReference type="PANTHER" id="PTHR46796:SF7">
    <property type="entry name" value="ARAC FAMILY TRANSCRIPTIONAL REGULATOR"/>
    <property type="match status" value="1"/>
</dbReference>
<keyword evidence="3" id="KW-0804">Transcription</keyword>
<protein>
    <submittedName>
        <fullName evidence="6">Transcriptional regulator, AraC family</fullName>
    </submittedName>
</protein>
<feature type="domain" description="HTH araC/xylS-type" evidence="5">
    <location>
        <begin position="174"/>
        <end position="271"/>
    </location>
</feature>
<sequence>MDALDTLFAHFKPAARMSFSGAVCGMLADGHDDGLGHLHLLRAGRITVQPHASRALHLAEPGAVLVPRSLPHTLTADEGNDATLVCATVEIGAHAGAPLALALPAVIAMPFSTLPQLRPALELLFSEFDGANCGRQTALDRLLEYIFICLIRHQIDAGVVRQGLLAGLADPHLSRSLAGMHENPQRHWTLETLAEEANLSRARFAEHFHQIMGLPPISYLAALRMSVAQELLLRGRPAKVAATRAGYSSAAAFTRAFVRSVGQSPTQWLAARAQS</sequence>
<accession>A0A7S5YGI9</accession>
<organism evidence="6">
    <name type="scientific">Pseudomonas aeruginosa</name>
    <dbReference type="NCBI Taxonomy" id="287"/>
    <lineage>
        <taxon>Bacteria</taxon>
        <taxon>Pseudomonadati</taxon>
        <taxon>Pseudomonadota</taxon>
        <taxon>Gammaproteobacteria</taxon>
        <taxon>Pseudomonadales</taxon>
        <taxon>Pseudomonadaceae</taxon>
        <taxon>Pseudomonas</taxon>
    </lineage>
</organism>
<dbReference type="Pfam" id="PF12833">
    <property type="entry name" value="HTH_18"/>
    <property type="match status" value="1"/>
</dbReference>
<geneLocation type="plasmid" evidence="7">
    <name>pSE5416-KPC</name>
</geneLocation>
<proteinExistence type="predicted"/>
<keyword evidence="1" id="KW-0805">Transcription regulation</keyword>
<dbReference type="EMBL" id="MN894887">
    <property type="protein sequence ID" value="QNI17594.1"/>
    <property type="molecule type" value="Genomic_DNA"/>
</dbReference>
<evidence type="ECO:0000256" key="1">
    <source>
        <dbReference type="ARBA" id="ARBA00023015"/>
    </source>
</evidence>
<comment type="function">
    <text evidence="4">Regulatory protein of the TOL plasmid xyl operons. XylS activates the xylXYZLTEGFJQKIH operon required for the degradation of toluene, m-xylene and p-xylene.</text>
</comment>
<dbReference type="Pfam" id="PF12852">
    <property type="entry name" value="Cupin_6"/>
    <property type="match status" value="1"/>
</dbReference>
<dbReference type="SUPFAM" id="SSF46689">
    <property type="entry name" value="Homeodomain-like"/>
    <property type="match status" value="2"/>
</dbReference>